<dbReference type="AlphaFoldDB" id="A0A1M6YYC2"/>
<dbReference type="EMBL" id="FRAV01000014">
    <property type="protein sequence ID" value="SHL23246.1"/>
    <property type="molecule type" value="Genomic_DNA"/>
</dbReference>
<keyword evidence="2" id="KW-1185">Reference proteome</keyword>
<gene>
    <name evidence="1" type="ORF">SAMN05444267_101457</name>
</gene>
<dbReference type="STRING" id="1302687.SAMN05444267_101457"/>
<name>A0A1M6YYC2_9FLAO</name>
<sequence>MNISAEKNEIIKWINSLENPDIIAEINTIRLRKSFDF</sequence>
<evidence type="ECO:0000313" key="1">
    <source>
        <dbReference type="EMBL" id="SHL23246.1"/>
    </source>
</evidence>
<evidence type="ECO:0000313" key="2">
    <source>
        <dbReference type="Proteomes" id="UP000184364"/>
    </source>
</evidence>
<accession>A0A1M6YYC2</accession>
<dbReference type="Proteomes" id="UP000184364">
    <property type="component" value="Unassembled WGS sequence"/>
</dbReference>
<protein>
    <submittedName>
        <fullName evidence="1">Uncharacterized protein</fullName>
    </submittedName>
</protein>
<organism evidence="1 2">
    <name type="scientific">Chryseobacterium polytrichastri</name>
    <dbReference type="NCBI Taxonomy" id="1302687"/>
    <lineage>
        <taxon>Bacteria</taxon>
        <taxon>Pseudomonadati</taxon>
        <taxon>Bacteroidota</taxon>
        <taxon>Flavobacteriia</taxon>
        <taxon>Flavobacteriales</taxon>
        <taxon>Weeksellaceae</taxon>
        <taxon>Chryseobacterium group</taxon>
        <taxon>Chryseobacterium</taxon>
    </lineage>
</organism>
<proteinExistence type="predicted"/>
<reference evidence="2" key="1">
    <citation type="submission" date="2016-11" db="EMBL/GenBank/DDBJ databases">
        <authorList>
            <person name="Varghese N."/>
            <person name="Submissions S."/>
        </authorList>
    </citation>
    <scope>NUCLEOTIDE SEQUENCE [LARGE SCALE GENOMIC DNA]</scope>
    <source>
        <strain evidence="2">DSM 26899</strain>
    </source>
</reference>